<proteinExistence type="predicted"/>
<evidence type="ECO:0000313" key="1">
    <source>
        <dbReference type="EMBL" id="QTA93026.1"/>
    </source>
</evidence>
<dbReference type="InterPro" id="IPR027417">
    <property type="entry name" value="P-loop_NTPase"/>
</dbReference>
<dbReference type="RefSeq" id="WP_207680148.1">
    <property type="nucleotide sequence ID" value="NZ_CP061800.1"/>
</dbReference>
<dbReference type="SUPFAM" id="SSF52540">
    <property type="entry name" value="P-loop containing nucleoside triphosphate hydrolases"/>
    <property type="match status" value="1"/>
</dbReference>
<evidence type="ECO:0000313" key="2">
    <source>
        <dbReference type="Proteomes" id="UP000663722"/>
    </source>
</evidence>
<dbReference type="EMBL" id="CP061800">
    <property type="protein sequence ID" value="QTA93026.1"/>
    <property type="molecule type" value="Genomic_DNA"/>
</dbReference>
<protein>
    <submittedName>
        <fullName evidence="1">AAA-like domain-containing protein</fullName>
    </submittedName>
</protein>
<dbReference type="KEGG" id="dmm:dnm_091210"/>
<accession>A0A975GTF5</accession>
<name>A0A975GTF5_9BACT</name>
<reference evidence="1" key="1">
    <citation type="journal article" date="2021" name="Microb. Physiol.">
        <title>Proteogenomic Insights into the Physiology of Marine, Sulfate-Reducing, Filamentous Desulfonema limicola and Desulfonema magnum.</title>
        <authorList>
            <person name="Schnaars V."/>
            <person name="Wohlbrand L."/>
            <person name="Scheve S."/>
            <person name="Hinrichs C."/>
            <person name="Reinhardt R."/>
            <person name="Rabus R."/>
        </authorList>
    </citation>
    <scope>NUCLEOTIDE SEQUENCE</scope>
    <source>
        <strain evidence="1">4be13</strain>
    </source>
</reference>
<keyword evidence="2" id="KW-1185">Reference proteome</keyword>
<dbReference type="Proteomes" id="UP000663722">
    <property type="component" value="Chromosome"/>
</dbReference>
<organism evidence="1 2">
    <name type="scientific">Desulfonema magnum</name>
    <dbReference type="NCBI Taxonomy" id="45655"/>
    <lineage>
        <taxon>Bacteria</taxon>
        <taxon>Pseudomonadati</taxon>
        <taxon>Thermodesulfobacteriota</taxon>
        <taxon>Desulfobacteria</taxon>
        <taxon>Desulfobacterales</taxon>
        <taxon>Desulfococcaceae</taxon>
        <taxon>Desulfonema</taxon>
    </lineage>
</organism>
<dbReference type="Pfam" id="PF14516">
    <property type="entry name" value="AAA_35"/>
    <property type="match status" value="1"/>
</dbReference>
<dbReference type="AlphaFoldDB" id="A0A975GTF5"/>
<sequence>MRHFHSYGPVNSKTHFYVERRYLVDHCRDQMIGDMADGGYYFTIWGPRQSGKTWLMEQVKKEIENRYGGRFVIGTISMQGIVMEDDDPDEVFLKKVPKLMLDGFELNVDAPASWEDWSLLFHKSRGLFNRPVLMFMDEFDSLPAKVIDKLATLFRDMYINQKNYLLQGLCLIGVRAAVGVEGSRGMPFNVRKSLHVPNFTIDEVQEIFQHYQEESHQKIEPEVVMSIFDVTRGHPGLVCWFGELLTENYQPGPDKIIDQKVWNRVYGRACNVEWNNMFLNLIKMTKKKYRPQMLEIFARSDIPFKLDADWCNHLYLNGIIDAEGYVDDRGEELEVCRFSCPFVQKRLYKTLTDDLVGNFTPVLALNPFDEMEDVFNGQELNFQALITRYKNYVVRLKSKGFTPWKERFRKSDLRLRESSGYFHLYSWLHSVLGKQCLISPEFPTGSGKVALHLKCEDKKGIIEVRQFINASEFRRAKHEAAKYATESGLEGIALIIFVPIDDEDILSKLSGEEIIEDVLVTVIAIGWM</sequence>
<dbReference type="Gene3D" id="3.40.50.300">
    <property type="entry name" value="P-loop containing nucleotide triphosphate hydrolases"/>
    <property type="match status" value="1"/>
</dbReference>
<gene>
    <name evidence="1" type="ORF">dnm_091210</name>
</gene>